<sequence>RSLPGRRRSWVYGRVYMVRQGHPRKRRL</sequence>
<feature type="non-terminal residue" evidence="1">
    <location>
        <position position="28"/>
    </location>
</feature>
<protein>
    <submittedName>
        <fullName evidence="1">Uncharacterized protein</fullName>
    </submittedName>
</protein>
<evidence type="ECO:0000313" key="1">
    <source>
        <dbReference type="EMBL" id="KAF6993821.1"/>
    </source>
</evidence>
<dbReference type="EMBL" id="CM022213">
    <property type="protein sequence ID" value="KAF6993821.1"/>
    <property type="molecule type" value="Genomic_DNA"/>
</dbReference>
<feature type="non-terminal residue" evidence="1">
    <location>
        <position position="1"/>
    </location>
</feature>
<dbReference type="Proteomes" id="UP000815260">
    <property type="component" value="Chromosome 1D"/>
</dbReference>
<reference evidence="1" key="2">
    <citation type="submission" date="2020-03" db="EMBL/GenBank/DDBJ databases">
        <title>The second near-complete assembly of the hexaploid bread wheat (Triticum aestivum) genome.</title>
        <authorList>
            <person name="Zimin A.V."/>
            <person name="Puiu D."/>
            <person name="Shumante A."/>
            <person name="Alonge M."/>
            <person name="Salzberg S.L."/>
        </authorList>
    </citation>
    <scope>NUCLEOTIDE SEQUENCE</scope>
    <source>
        <tissue evidence="1">Leaf</tissue>
    </source>
</reference>
<comment type="caution">
    <text evidence="1">The sequence shown here is derived from an EMBL/GenBank/DDBJ whole genome shotgun (WGS) entry which is preliminary data.</text>
</comment>
<dbReference type="AlphaFoldDB" id="A0A9R1DL38"/>
<proteinExistence type="predicted"/>
<gene>
    <name evidence="1" type="ORF">CFC21_010657</name>
</gene>
<reference evidence="1" key="1">
    <citation type="journal article" date="2017" name="Gigascience">
        <title>The first near-complete assembly of the hexaploid bread wheat genome, Triticum aestivum.</title>
        <authorList>
            <person name="Zimin A.V."/>
            <person name="Puiu D."/>
            <person name="Hall R."/>
            <person name="Kingan S."/>
            <person name="Clavijo B.J."/>
            <person name="Salzberg S.L."/>
        </authorList>
    </citation>
    <scope>NUCLEOTIDE SEQUENCE</scope>
    <source>
        <tissue evidence="1">Leaf</tissue>
    </source>
</reference>
<organism evidence="1">
    <name type="scientific">Triticum aestivum</name>
    <name type="common">Wheat</name>
    <dbReference type="NCBI Taxonomy" id="4565"/>
    <lineage>
        <taxon>Eukaryota</taxon>
        <taxon>Viridiplantae</taxon>
        <taxon>Streptophyta</taxon>
        <taxon>Embryophyta</taxon>
        <taxon>Tracheophyta</taxon>
        <taxon>Spermatophyta</taxon>
        <taxon>Magnoliopsida</taxon>
        <taxon>Liliopsida</taxon>
        <taxon>Poales</taxon>
        <taxon>Poaceae</taxon>
        <taxon>BOP clade</taxon>
        <taxon>Pooideae</taxon>
        <taxon>Triticodae</taxon>
        <taxon>Triticeae</taxon>
        <taxon>Triticinae</taxon>
        <taxon>Triticum</taxon>
    </lineage>
</organism>
<accession>A0A9R1DL38</accession>
<name>A0A9R1DL38_WHEAT</name>